<name>A0A815QN54_9BILA</name>
<evidence type="ECO:0000313" key="3">
    <source>
        <dbReference type="Proteomes" id="UP000663882"/>
    </source>
</evidence>
<comment type="caution">
    <text evidence="2">The sequence shown here is derived from an EMBL/GenBank/DDBJ whole genome shotgun (WGS) entry which is preliminary data.</text>
</comment>
<feature type="region of interest" description="Disordered" evidence="1">
    <location>
        <begin position="42"/>
        <end position="99"/>
    </location>
</feature>
<reference evidence="2" key="1">
    <citation type="submission" date="2021-02" db="EMBL/GenBank/DDBJ databases">
        <authorList>
            <person name="Nowell W R."/>
        </authorList>
    </citation>
    <scope>NUCLEOTIDE SEQUENCE</scope>
</reference>
<evidence type="ECO:0000313" key="2">
    <source>
        <dbReference type="EMBL" id="CAF1465522.1"/>
    </source>
</evidence>
<organism evidence="2 3">
    <name type="scientific">Rotaria sordida</name>
    <dbReference type="NCBI Taxonomy" id="392033"/>
    <lineage>
        <taxon>Eukaryota</taxon>
        <taxon>Metazoa</taxon>
        <taxon>Spiralia</taxon>
        <taxon>Gnathifera</taxon>
        <taxon>Rotifera</taxon>
        <taxon>Eurotatoria</taxon>
        <taxon>Bdelloidea</taxon>
        <taxon>Philodinida</taxon>
        <taxon>Philodinidae</taxon>
        <taxon>Rotaria</taxon>
    </lineage>
</organism>
<sequence length="195" mass="22883">MTFYNIKTKSSEYQPINSNMMKRYLTNTDKSVFNLKWENRDVAQQHSQRSRSQSQHDINKEKETPRKHSDTHHHKEQPELNYESTKTENPNTTYQARPAPTANYYPYAYPPMPVDEQPVVLPQPVKQRNTNRTITRTRQSDKSINLVRNNGKLKIEHHYVDSPAEAQRLIAKLHRKGFVETGIYTPAVDSNYNKN</sequence>
<proteinExistence type="predicted"/>
<dbReference type="OrthoDB" id="10062802at2759"/>
<gene>
    <name evidence="2" type="ORF">RFH988_LOCUS37332</name>
</gene>
<protein>
    <submittedName>
        <fullName evidence="2">Uncharacterized protein</fullName>
    </submittedName>
</protein>
<dbReference type="AlphaFoldDB" id="A0A815QN54"/>
<feature type="compositionally biased region" description="Polar residues" evidence="1">
    <location>
        <begin position="82"/>
        <end position="95"/>
    </location>
</feature>
<evidence type="ECO:0000256" key="1">
    <source>
        <dbReference type="SAM" id="MobiDB-lite"/>
    </source>
</evidence>
<accession>A0A815QN54</accession>
<feature type="compositionally biased region" description="Low complexity" evidence="1">
    <location>
        <begin position="44"/>
        <end position="56"/>
    </location>
</feature>
<feature type="compositionally biased region" description="Basic and acidic residues" evidence="1">
    <location>
        <begin position="57"/>
        <end position="68"/>
    </location>
</feature>
<dbReference type="EMBL" id="CAJNOO010007294">
    <property type="protein sequence ID" value="CAF1465522.1"/>
    <property type="molecule type" value="Genomic_DNA"/>
</dbReference>
<dbReference type="Proteomes" id="UP000663882">
    <property type="component" value="Unassembled WGS sequence"/>
</dbReference>